<dbReference type="RefSeq" id="WP_320004077.1">
    <property type="nucleotide sequence ID" value="NZ_JAUHJS010000004.1"/>
</dbReference>
<dbReference type="Proteomes" id="UP001168552">
    <property type="component" value="Unassembled WGS sequence"/>
</dbReference>
<organism evidence="1 2">
    <name type="scientific">Shiella aurantiaca</name>
    <dbReference type="NCBI Taxonomy" id="3058365"/>
    <lineage>
        <taxon>Bacteria</taxon>
        <taxon>Pseudomonadati</taxon>
        <taxon>Bacteroidota</taxon>
        <taxon>Cytophagia</taxon>
        <taxon>Cytophagales</taxon>
        <taxon>Shiellaceae</taxon>
        <taxon>Shiella</taxon>
    </lineage>
</organism>
<proteinExistence type="predicted"/>
<evidence type="ECO:0000313" key="1">
    <source>
        <dbReference type="EMBL" id="MDN4165544.1"/>
    </source>
</evidence>
<comment type="caution">
    <text evidence="1">The sequence shown here is derived from an EMBL/GenBank/DDBJ whole genome shotgun (WGS) entry which is preliminary data.</text>
</comment>
<reference evidence="1" key="1">
    <citation type="submission" date="2023-06" db="EMBL/GenBank/DDBJ databases">
        <title>Cytophagales bacterium Strain LB-30, isolated from soil.</title>
        <authorList>
            <person name="Liu B."/>
        </authorList>
    </citation>
    <scope>NUCLEOTIDE SEQUENCE</scope>
    <source>
        <strain evidence="1">LB-30</strain>
    </source>
</reference>
<sequence length="164" mass="18746">MGSSVIKSSTSAQSSKGKILNELEKLVQASYTKEDVNLFIVGVDLDEPDHTGEIHKKQLQELYSRIPQRIQESSKMKIICFSPVQAIEAWLSYQHNKTIQANSLEKLSPRELKKLLYGTNRVNPRIAEKLAKDIDVEHLIKQSKSFDHFYKQLNPPKSKKPKIT</sequence>
<keyword evidence="2" id="KW-1185">Reference proteome</keyword>
<evidence type="ECO:0000313" key="2">
    <source>
        <dbReference type="Proteomes" id="UP001168552"/>
    </source>
</evidence>
<dbReference type="EMBL" id="JAUHJS010000004">
    <property type="protein sequence ID" value="MDN4165544.1"/>
    <property type="molecule type" value="Genomic_DNA"/>
</dbReference>
<protein>
    <submittedName>
        <fullName evidence="1">Uncharacterized protein</fullName>
    </submittedName>
</protein>
<accession>A0ABT8F598</accession>
<gene>
    <name evidence="1" type="ORF">QWY31_08530</name>
</gene>
<name>A0ABT8F598_9BACT</name>